<gene>
    <name evidence="1" type="ORF">Maq22A_1p36255</name>
</gene>
<dbReference type="KEGG" id="maqu:Maq22A_1p36255"/>
<evidence type="ECO:0000313" key="2">
    <source>
        <dbReference type="Proteomes" id="UP000061432"/>
    </source>
</evidence>
<protein>
    <submittedName>
        <fullName evidence="1">Uncharacterized protein</fullName>
    </submittedName>
</protein>
<dbReference type="PATRIC" id="fig|270351.10.peg.6535"/>
<evidence type="ECO:0000313" key="1">
    <source>
        <dbReference type="EMBL" id="BAQ49461.1"/>
    </source>
</evidence>
<organism evidence="1 2">
    <name type="scientific">Methylobacterium aquaticum</name>
    <dbReference type="NCBI Taxonomy" id="270351"/>
    <lineage>
        <taxon>Bacteria</taxon>
        <taxon>Pseudomonadati</taxon>
        <taxon>Pseudomonadota</taxon>
        <taxon>Alphaproteobacteria</taxon>
        <taxon>Hyphomicrobiales</taxon>
        <taxon>Methylobacteriaceae</taxon>
        <taxon>Methylobacterium</taxon>
    </lineage>
</organism>
<accession>A0A0C6F9I7</accession>
<dbReference type="Proteomes" id="UP000061432">
    <property type="component" value="Plasmid pMaq22A_1p"/>
</dbReference>
<reference evidence="2" key="2">
    <citation type="submission" date="2015-01" db="EMBL/GenBank/DDBJ databases">
        <title>Complete genome sequence of Methylobacterium aquaticum strain 22A.</title>
        <authorList>
            <person name="Tani A."/>
            <person name="Ogura Y."/>
            <person name="Hayashi T."/>
        </authorList>
    </citation>
    <scope>NUCLEOTIDE SEQUENCE [LARGE SCALE GENOMIC DNA]</scope>
    <source>
        <strain evidence="2">MA-22A</strain>
        <plasmid evidence="2">Plasmid pMaq22A_1p DNA</plasmid>
    </source>
</reference>
<geneLocation type="plasmid" evidence="2">
    <name>pMaq22A_1p DNA</name>
</geneLocation>
<name>A0A0C6F9I7_9HYPH</name>
<proteinExistence type="predicted"/>
<keyword evidence="1" id="KW-0614">Plasmid</keyword>
<dbReference type="AlphaFoldDB" id="A0A0C6F9I7"/>
<reference evidence="1 2" key="1">
    <citation type="journal article" date="2015" name="Genome Announc.">
        <title>Complete Genome Sequence of Methylobacterium aquaticum Strain 22A, Isolated from Racomitrium japonicum Moss.</title>
        <authorList>
            <person name="Tani A."/>
            <person name="Ogura Y."/>
            <person name="Hayashi T."/>
            <person name="Kimbara K."/>
        </authorList>
    </citation>
    <scope>NUCLEOTIDE SEQUENCE [LARGE SCALE GENOMIC DNA]</scope>
    <source>
        <strain evidence="1 2">MA-22A</strain>
        <plasmid evidence="2">Plasmid pMaq22A_1p DNA</plasmid>
    </source>
</reference>
<dbReference type="EMBL" id="AP014705">
    <property type="protein sequence ID" value="BAQ49461.1"/>
    <property type="molecule type" value="Genomic_DNA"/>
</dbReference>
<sequence length="74" mass="8492">MMSGEAIDWHPMSTATRDGDRPKHVFLLVEGQERPGFWFGAYGWIMDVGHGERSERFKQCRPSAWRPTAPATEQ</sequence>